<dbReference type="Proteomes" id="UP000623681">
    <property type="component" value="Unassembled WGS sequence"/>
</dbReference>
<gene>
    <name evidence="4" type="ORF">JK634_01290</name>
</gene>
<accession>A0A937K1H8</accession>
<protein>
    <submittedName>
        <fullName evidence="4">Flavodoxin family protein</fullName>
    </submittedName>
</protein>
<dbReference type="EMBL" id="JAESWA010000005">
    <property type="protein sequence ID" value="MBL4930446.1"/>
    <property type="molecule type" value="Genomic_DNA"/>
</dbReference>
<keyword evidence="5" id="KW-1185">Reference proteome</keyword>
<dbReference type="InterPro" id="IPR029039">
    <property type="entry name" value="Flavoprotein-like_sf"/>
</dbReference>
<comment type="caution">
    <text evidence="4">The sequence shown here is derived from an EMBL/GenBank/DDBJ whole genome shotgun (WGS) entry which is preliminary data.</text>
</comment>
<name>A0A937K1H8_9CLOT</name>
<evidence type="ECO:0000259" key="3">
    <source>
        <dbReference type="Pfam" id="PF03358"/>
    </source>
</evidence>
<keyword evidence="1" id="KW-0285">Flavoprotein</keyword>
<evidence type="ECO:0000256" key="2">
    <source>
        <dbReference type="ARBA" id="ARBA00022643"/>
    </source>
</evidence>
<dbReference type="InterPro" id="IPR005025">
    <property type="entry name" value="FMN_Rdtase-like_dom"/>
</dbReference>
<dbReference type="Gene3D" id="3.40.50.360">
    <property type="match status" value="1"/>
</dbReference>
<dbReference type="PANTHER" id="PTHR43278:SF2">
    <property type="entry name" value="IRON-SULFUR FLAVOPROTEIN"/>
    <property type="match status" value="1"/>
</dbReference>
<dbReference type="GO" id="GO:0016491">
    <property type="term" value="F:oxidoreductase activity"/>
    <property type="evidence" value="ECO:0007669"/>
    <property type="project" value="InterPro"/>
</dbReference>
<feature type="domain" description="NADPH-dependent FMN reductase-like" evidence="3">
    <location>
        <begin position="1"/>
        <end position="104"/>
    </location>
</feature>
<dbReference type="RefSeq" id="WP_202765828.1">
    <property type="nucleotide sequence ID" value="NZ_JAESWA010000005.1"/>
</dbReference>
<sequence>MKIIAINGSPRRNWNTATLLNKALEGAESQGAETELINLYDLEYKGCISCFECKRKDGVHGKCAMKDDLTPVLEKLETADAIILGSPIYYMNITSSMLALLERFLFSHSIYSAEIPTVYPRKIQAGFIYTMNINEKLSDESGIKGVLRTHQKHIERMLGRQLELLYCYDTYQFTDYDKYESSIFSKEAKAKQKTEQFPIDCKEAFEMGVRLAENA</sequence>
<evidence type="ECO:0000256" key="1">
    <source>
        <dbReference type="ARBA" id="ARBA00022630"/>
    </source>
</evidence>
<evidence type="ECO:0000313" key="4">
    <source>
        <dbReference type="EMBL" id="MBL4930446.1"/>
    </source>
</evidence>
<organism evidence="4 5">
    <name type="scientific">Clostridium paridis</name>
    <dbReference type="NCBI Taxonomy" id="2803863"/>
    <lineage>
        <taxon>Bacteria</taxon>
        <taxon>Bacillati</taxon>
        <taxon>Bacillota</taxon>
        <taxon>Clostridia</taxon>
        <taxon>Eubacteriales</taxon>
        <taxon>Clostridiaceae</taxon>
        <taxon>Clostridium</taxon>
    </lineage>
</organism>
<dbReference type="AlphaFoldDB" id="A0A937K1H8"/>
<dbReference type="Pfam" id="PF03358">
    <property type="entry name" value="FMN_red"/>
    <property type="match status" value="1"/>
</dbReference>
<dbReference type="SUPFAM" id="SSF52218">
    <property type="entry name" value="Flavoproteins"/>
    <property type="match status" value="1"/>
</dbReference>
<dbReference type="InterPro" id="IPR051796">
    <property type="entry name" value="ISF_SsuE-like"/>
</dbReference>
<reference evidence="4" key="1">
    <citation type="submission" date="2021-01" db="EMBL/GenBank/DDBJ databases">
        <title>Genome public.</title>
        <authorList>
            <person name="Liu C."/>
            <person name="Sun Q."/>
        </authorList>
    </citation>
    <scope>NUCLEOTIDE SEQUENCE</scope>
    <source>
        <strain evidence="4">YIM B02565</strain>
    </source>
</reference>
<dbReference type="PANTHER" id="PTHR43278">
    <property type="entry name" value="NAD(P)H-DEPENDENT FMN-CONTAINING OXIDOREDUCTASE YWQN-RELATED"/>
    <property type="match status" value="1"/>
</dbReference>
<keyword evidence="2" id="KW-0288">FMN</keyword>
<proteinExistence type="predicted"/>
<evidence type="ECO:0000313" key="5">
    <source>
        <dbReference type="Proteomes" id="UP000623681"/>
    </source>
</evidence>